<accession>A0A1G4MEF5</accession>
<dbReference type="InterPro" id="IPR044563">
    <property type="entry name" value="Sgt1-like"/>
</dbReference>
<dbReference type="InterPro" id="IPR007699">
    <property type="entry name" value="SGS_dom"/>
</dbReference>
<dbReference type="SUPFAM" id="SSF49764">
    <property type="entry name" value="HSP20-like chaperones"/>
    <property type="match status" value="1"/>
</dbReference>
<dbReference type="OrthoDB" id="1898560at2759"/>
<organism evidence="5 6">
    <name type="scientific">Lachancea fermentati</name>
    <name type="common">Zygosaccharomyces fermentati</name>
    <dbReference type="NCBI Taxonomy" id="4955"/>
    <lineage>
        <taxon>Eukaryota</taxon>
        <taxon>Fungi</taxon>
        <taxon>Dikarya</taxon>
        <taxon>Ascomycota</taxon>
        <taxon>Saccharomycotina</taxon>
        <taxon>Saccharomycetes</taxon>
        <taxon>Saccharomycetales</taxon>
        <taxon>Saccharomycetaceae</taxon>
        <taxon>Lachancea</taxon>
    </lineage>
</organism>
<dbReference type="Proteomes" id="UP000190831">
    <property type="component" value="Chromosome F"/>
</dbReference>
<evidence type="ECO:0000313" key="5">
    <source>
        <dbReference type="EMBL" id="SCW02237.1"/>
    </source>
</evidence>
<dbReference type="EMBL" id="LT598490">
    <property type="protein sequence ID" value="SCW02237.1"/>
    <property type="molecule type" value="Genomic_DNA"/>
</dbReference>
<keyword evidence="6" id="KW-1185">Reference proteome</keyword>
<dbReference type="CDD" id="cd06466">
    <property type="entry name" value="p23_CS_SGT1_like"/>
    <property type="match status" value="1"/>
</dbReference>
<gene>
    <name evidence="5" type="ORF">LAFE_0F02014G</name>
</gene>
<evidence type="ECO:0000313" key="6">
    <source>
        <dbReference type="Proteomes" id="UP000190831"/>
    </source>
</evidence>
<dbReference type="PANTHER" id="PTHR45862">
    <property type="entry name" value="PROTEIN SGT1 HOMOLOG"/>
    <property type="match status" value="1"/>
</dbReference>
<evidence type="ECO:0000259" key="4">
    <source>
        <dbReference type="PROSITE" id="PS51203"/>
    </source>
</evidence>
<feature type="compositionally biased region" description="Low complexity" evidence="2">
    <location>
        <begin position="154"/>
        <end position="177"/>
    </location>
</feature>
<dbReference type="Gene3D" id="2.60.40.790">
    <property type="match status" value="1"/>
</dbReference>
<reference evidence="6" key="1">
    <citation type="submission" date="2016-03" db="EMBL/GenBank/DDBJ databases">
        <authorList>
            <person name="Devillers H."/>
        </authorList>
    </citation>
    <scope>NUCLEOTIDE SEQUENCE [LARGE SCALE GENOMIC DNA]</scope>
</reference>
<dbReference type="InterPro" id="IPR011990">
    <property type="entry name" value="TPR-like_helical_dom_sf"/>
</dbReference>
<dbReference type="OMA" id="KIREDWY"/>
<evidence type="ECO:0000259" key="3">
    <source>
        <dbReference type="PROSITE" id="PS51048"/>
    </source>
</evidence>
<dbReference type="GO" id="GO:0051087">
    <property type="term" value="F:protein-folding chaperone binding"/>
    <property type="evidence" value="ECO:0007669"/>
    <property type="project" value="InterPro"/>
</dbReference>
<comment type="similarity">
    <text evidence="1">Belongs to the SGT1 family.</text>
</comment>
<proteinExistence type="inferred from homology"/>
<dbReference type="AlphaFoldDB" id="A0A1G4MEF5"/>
<sequence>MPVETDLKTAYRLLYDDKEPEKALELYDSVLKQSPSNLVAHVYKAACLEKLYYGFKDWHSQETLTNASDLLHKALRIAEGRGDRSKQGLVNFRLFVHHFNRKEYLKAKEYLDHAKVLGYQDNTLPMWEFNLSRKLKKLKNTNEESESNKKTTTRAKPTAAASATEATEATCANAPTTAESTAPASIVTNVTEGKPKFRVDWYQSSKSVTISLFTSTLPVSKESVSVNFALGNQEMTLTYPIPNSGSEFQYNVKLAYEIDPSDIFVSVFTKKIEVTLRKKSTIQWKYLEDTGVPKDSSASFPKIETQPLSTALKYPSSSKKTIDWSKVDLDDEQESSDNADAFFQQLYANADPDTKRAMMKSFVESNGTALNTNWSEVSKGKVESSPPEGLELKKW</sequence>
<dbReference type="STRING" id="4955.A0A1G4MEF5"/>
<evidence type="ECO:0000256" key="2">
    <source>
        <dbReference type="SAM" id="MobiDB-lite"/>
    </source>
</evidence>
<dbReference type="InterPro" id="IPR007052">
    <property type="entry name" value="CS_dom"/>
</dbReference>
<feature type="domain" description="SGS" evidence="3">
    <location>
        <begin position="313"/>
        <end position="395"/>
    </location>
</feature>
<dbReference type="Gene3D" id="1.25.40.10">
    <property type="entry name" value="Tetratricopeptide repeat domain"/>
    <property type="match status" value="1"/>
</dbReference>
<feature type="region of interest" description="Disordered" evidence="2">
    <location>
        <begin position="373"/>
        <end position="395"/>
    </location>
</feature>
<dbReference type="Pfam" id="PF04969">
    <property type="entry name" value="CS"/>
    <property type="match status" value="1"/>
</dbReference>
<feature type="domain" description="CS" evidence="4">
    <location>
        <begin position="194"/>
        <end position="288"/>
    </location>
</feature>
<dbReference type="Pfam" id="PF05002">
    <property type="entry name" value="SGS"/>
    <property type="match status" value="1"/>
</dbReference>
<name>A0A1G4MEF5_LACFM</name>
<protein>
    <submittedName>
        <fullName evidence="5">LAFE_0F02014g1_1</fullName>
    </submittedName>
</protein>
<evidence type="ECO:0000256" key="1">
    <source>
        <dbReference type="ARBA" id="ARBA00008509"/>
    </source>
</evidence>
<feature type="region of interest" description="Disordered" evidence="2">
    <location>
        <begin position="139"/>
        <end position="177"/>
    </location>
</feature>
<feature type="compositionally biased region" description="Basic and acidic residues" evidence="2">
    <location>
        <begin position="140"/>
        <end position="149"/>
    </location>
</feature>
<dbReference type="SUPFAM" id="SSF48452">
    <property type="entry name" value="TPR-like"/>
    <property type="match status" value="1"/>
</dbReference>
<dbReference type="PROSITE" id="PS51203">
    <property type="entry name" value="CS"/>
    <property type="match status" value="1"/>
</dbReference>
<dbReference type="InterPro" id="IPR008978">
    <property type="entry name" value="HSP20-like_chaperone"/>
</dbReference>
<dbReference type="PROSITE" id="PS51048">
    <property type="entry name" value="SGS"/>
    <property type="match status" value="1"/>
</dbReference>